<evidence type="ECO:0000256" key="1">
    <source>
        <dbReference type="SAM" id="MobiDB-lite"/>
    </source>
</evidence>
<reference evidence="2 3" key="1">
    <citation type="submission" date="2015-09" db="EMBL/GenBank/DDBJ databases">
        <title>Trachymyrmex zeteki WGS genome.</title>
        <authorList>
            <person name="Nygaard S."/>
            <person name="Hu H."/>
            <person name="Boomsma J."/>
            <person name="Zhang G."/>
        </authorList>
    </citation>
    <scope>NUCLEOTIDE SEQUENCE [LARGE SCALE GENOMIC DNA]</scope>
    <source>
        <strain evidence="2">Tzet28-1</strain>
        <tissue evidence="2">Whole body</tissue>
    </source>
</reference>
<accession>A0A151WMK8</accession>
<protein>
    <submittedName>
        <fullName evidence="2">Uncharacterized protein</fullName>
    </submittedName>
</protein>
<gene>
    <name evidence="2" type="ORF">ALC60_11746</name>
</gene>
<feature type="compositionally biased region" description="Gly residues" evidence="1">
    <location>
        <begin position="22"/>
        <end position="33"/>
    </location>
</feature>
<dbReference type="EMBL" id="KQ982934">
    <property type="protein sequence ID" value="KYQ49132.1"/>
    <property type="molecule type" value="Genomic_DNA"/>
</dbReference>
<sequence length="334" mass="37158">WCPRAPPKTGVPRGREGDPGGERGGSQAGGKIGGDYPPHMDATPKEPSVPPTPNILSSLSRRGISDLSVVTVSPHRLLYRRQRRRISSRRYLSLLFFSSGDRCARKPSRTSSPSSPTCLDPLHSLRPAVEKSLISRHFFNVLETGRCTPESSVAVGSETILSVDNPTWHLNTTTLIIRQAEGKFFTHRVFTPRQRAFDAYFTTADQRRAGRSLHLTAVIFRVDGYIDRLRPQTPNSKVQPKIKPRKQCHAALPRGLCKVTTLFTPMVVDVDVVVVSNFRRTVNASVATPSVAWRRRWTMFRGCASRHPSQPANQPTSQPSQPLCVPCETFVTSR</sequence>
<dbReference type="AlphaFoldDB" id="A0A151WMK8"/>
<organism evidence="2 3">
    <name type="scientific">Mycetomoellerius zeteki</name>
    <dbReference type="NCBI Taxonomy" id="64791"/>
    <lineage>
        <taxon>Eukaryota</taxon>
        <taxon>Metazoa</taxon>
        <taxon>Ecdysozoa</taxon>
        <taxon>Arthropoda</taxon>
        <taxon>Hexapoda</taxon>
        <taxon>Insecta</taxon>
        <taxon>Pterygota</taxon>
        <taxon>Neoptera</taxon>
        <taxon>Endopterygota</taxon>
        <taxon>Hymenoptera</taxon>
        <taxon>Apocrita</taxon>
        <taxon>Aculeata</taxon>
        <taxon>Formicoidea</taxon>
        <taxon>Formicidae</taxon>
        <taxon>Myrmicinae</taxon>
        <taxon>Mycetomoellerius</taxon>
    </lineage>
</organism>
<evidence type="ECO:0000313" key="2">
    <source>
        <dbReference type="EMBL" id="KYQ49132.1"/>
    </source>
</evidence>
<name>A0A151WMK8_9HYME</name>
<feature type="region of interest" description="Disordered" evidence="1">
    <location>
        <begin position="1"/>
        <end position="55"/>
    </location>
</feature>
<feature type="non-terminal residue" evidence="2">
    <location>
        <position position="1"/>
    </location>
</feature>
<keyword evidence="3" id="KW-1185">Reference proteome</keyword>
<proteinExistence type="predicted"/>
<evidence type="ECO:0000313" key="3">
    <source>
        <dbReference type="Proteomes" id="UP000075809"/>
    </source>
</evidence>
<dbReference type="Proteomes" id="UP000075809">
    <property type="component" value="Unassembled WGS sequence"/>
</dbReference>